<proteinExistence type="predicted"/>
<organism evidence="3 4">
    <name type="scientific">Anguilla anguilla</name>
    <name type="common">European freshwater eel</name>
    <name type="synonym">Muraena anguilla</name>
    <dbReference type="NCBI Taxonomy" id="7936"/>
    <lineage>
        <taxon>Eukaryota</taxon>
        <taxon>Metazoa</taxon>
        <taxon>Chordata</taxon>
        <taxon>Craniata</taxon>
        <taxon>Vertebrata</taxon>
        <taxon>Euteleostomi</taxon>
        <taxon>Actinopterygii</taxon>
        <taxon>Neopterygii</taxon>
        <taxon>Teleostei</taxon>
        <taxon>Anguilliformes</taxon>
        <taxon>Anguillidae</taxon>
        <taxon>Anguilla</taxon>
    </lineage>
</organism>
<dbReference type="EMBL" id="JAFIRN010000003">
    <property type="protein sequence ID" value="KAG5853375.1"/>
    <property type="molecule type" value="Genomic_DNA"/>
</dbReference>
<evidence type="ECO:0008006" key="5">
    <source>
        <dbReference type="Google" id="ProtNLM"/>
    </source>
</evidence>
<evidence type="ECO:0000313" key="3">
    <source>
        <dbReference type="EMBL" id="KAG5853375.1"/>
    </source>
</evidence>
<dbReference type="Proteomes" id="UP001044222">
    <property type="component" value="Unassembled WGS sequence"/>
</dbReference>
<dbReference type="AlphaFoldDB" id="A0A9D3MU40"/>
<dbReference type="InterPro" id="IPR036179">
    <property type="entry name" value="Ig-like_dom_sf"/>
</dbReference>
<dbReference type="SUPFAM" id="SSF48726">
    <property type="entry name" value="Immunoglobulin"/>
    <property type="match status" value="1"/>
</dbReference>
<evidence type="ECO:0000256" key="1">
    <source>
        <dbReference type="SAM" id="MobiDB-lite"/>
    </source>
</evidence>
<name>A0A9D3MU40_ANGAN</name>
<keyword evidence="2" id="KW-0812">Transmembrane</keyword>
<protein>
    <recommendedName>
        <fullName evidence="5">Ig-like domain-containing protein</fullName>
    </recommendedName>
</protein>
<feature type="region of interest" description="Disordered" evidence="1">
    <location>
        <begin position="227"/>
        <end position="268"/>
    </location>
</feature>
<sequence length="290" mass="32150">MSVFQHRRELWPKVYGKIGENVYLHLRESHGRSFPDFQWRRQNILIAKTARSFNTFAEVFSNGTLKLHNVGRNCSGVYTVSAYDANGTVHLKESSHLVVVDPPVVELVACILGVSVLHCAGENGPDAVYEWRVSIQNQGGLNVSSHTGKHVTLDYSTGNISCSLIMGNYRSRSASYSLSCAGSARLVPETQLCVSLGVTVMLVLLCFMTCGISVGVQICRKRQNSSMQKSISEHTPRQTLKQMGYSSRRPHRMPLLSPNEVADEKSEGSGPFLEMTHVLFTVKSDLEKDK</sequence>
<dbReference type="Gene3D" id="2.60.40.10">
    <property type="entry name" value="Immunoglobulins"/>
    <property type="match status" value="1"/>
</dbReference>
<dbReference type="InterPro" id="IPR013783">
    <property type="entry name" value="Ig-like_fold"/>
</dbReference>
<feature type="transmembrane region" description="Helical" evidence="2">
    <location>
        <begin position="194"/>
        <end position="219"/>
    </location>
</feature>
<keyword evidence="2" id="KW-0472">Membrane</keyword>
<keyword evidence="4" id="KW-1185">Reference proteome</keyword>
<accession>A0A9D3MU40</accession>
<evidence type="ECO:0000313" key="4">
    <source>
        <dbReference type="Proteomes" id="UP001044222"/>
    </source>
</evidence>
<gene>
    <name evidence="3" type="ORF">ANANG_G00072630</name>
</gene>
<evidence type="ECO:0000256" key="2">
    <source>
        <dbReference type="SAM" id="Phobius"/>
    </source>
</evidence>
<comment type="caution">
    <text evidence="3">The sequence shown here is derived from an EMBL/GenBank/DDBJ whole genome shotgun (WGS) entry which is preliminary data.</text>
</comment>
<keyword evidence="2" id="KW-1133">Transmembrane helix</keyword>
<reference evidence="3" key="1">
    <citation type="submission" date="2021-01" db="EMBL/GenBank/DDBJ databases">
        <title>A chromosome-scale assembly of European eel, Anguilla anguilla.</title>
        <authorList>
            <person name="Henkel C."/>
            <person name="Jong-Raadsen S.A."/>
            <person name="Dufour S."/>
            <person name="Weltzien F.-A."/>
            <person name="Palstra A.P."/>
            <person name="Pelster B."/>
            <person name="Spaink H.P."/>
            <person name="Van Den Thillart G.E."/>
            <person name="Jansen H."/>
            <person name="Zahm M."/>
            <person name="Klopp C."/>
            <person name="Cedric C."/>
            <person name="Louis A."/>
            <person name="Berthelot C."/>
            <person name="Parey E."/>
            <person name="Roest Crollius H."/>
            <person name="Montfort J."/>
            <person name="Robinson-Rechavi M."/>
            <person name="Bucao C."/>
            <person name="Bouchez O."/>
            <person name="Gislard M."/>
            <person name="Lluch J."/>
            <person name="Milhes M."/>
            <person name="Lampietro C."/>
            <person name="Lopez Roques C."/>
            <person name="Donnadieu C."/>
            <person name="Braasch I."/>
            <person name="Desvignes T."/>
            <person name="Postlethwait J."/>
            <person name="Bobe J."/>
            <person name="Guiguen Y."/>
            <person name="Dirks R."/>
        </authorList>
    </citation>
    <scope>NUCLEOTIDE SEQUENCE</scope>
    <source>
        <strain evidence="3">Tag_6206</strain>
        <tissue evidence="3">Liver</tissue>
    </source>
</reference>